<evidence type="ECO:0000259" key="6">
    <source>
        <dbReference type="Pfam" id="PF00251"/>
    </source>
</evidence>
<comment type="caution">
    <text evidence="8">The sequence shown here is derived from an EMBL/GenBank/DDBJ whole genome shotgun (WGS) entry which is preliminary data.</text>
</comment>
<dbReference type="EMBL" id="DYVE01000063">
    <property type="protein sequence ID" value="HJG27471.1"/>
    <property type="molecule type" value="Genomic_DNA"/>
</dbReference>
<dbReference type="Pfam" id="PF00251">
    <property type="entry name" value="Glyco_hydro_32N"/>
    <property type="match status" value="1"/>
</dbReference>
<dbReference type="PANTHER" id="PTHR43101:SF1">
    <property type="entry name" value="BETA-FRUCTOSIDASE"/>
    <property type="match status" value="1"/>
</dbReference>
<evidence type="ECO:0000259" key="7">
    <source>
        <dbReference type="Pfam" id="PF08244"/>
    </source>
</evidence>
<evidence type="ECO:0000313" key="8">
    <source>
        <dbReference type="EMBL" id="HJG27471.1"/>
    </source>
</evidence>
<dbReference type="InterPro" id="IPR013320">
    <property type="entry name" value="ConA-like_dom_sf"/>
</dbReference>
<evidence type="ECO:0000256" key="5">
    <source>
        <dbReference type="RuleBase" id="RU362110"/>
    </source>
</evidence>
<gene>
    <name evidence="8" type="ORF">K8V20_02325</name>
</gene>
<evidence type="ECO:0000256" key="4">
    <source>
        <dbReference type="ARBA" id="ARBA00023295"/>
    </source>
</evidence>
<dbReference type="InterPro" id="IPR001362">
    <property type="entry name" value="Glyco_hydro_32"/>
</dbReference>
<dbReference type="Gene3D" id="2.115.10.20">
    <property type="entry name" value="Glycosyl hydrolase domain, family 43"/>
    <property type="match status" value="1"/>
</dbReference>
<feature type="domain" description="Glycosyl hydrolase family 32 C-terminal" evidence="7">
    <location>
        <begin position="422"/>
        <end position="462"/>
    </location>
</feature>
<organism evidence="8 9">
    <name type="scientific">Subdoligranulum variabile</name>
    <dbReference type="NCBI Taxonomy" id="214851"/>
    <lineage>
        <taxon>Bacteria</taxon>
        <taxon>Bacillati</taxon>
        <taxon>Bacillota</taxon>
        <taxon>Clostridia</taxon>
        <taxon>Eubacteriales</taxon>
        <taxon>Oscillospiraceae</taxon>
        <taxon>Subdoligranulum</taxon>
    </lineage>
</organism>
<dbReference type="SUPFAM" id="SSF49899">
    <property type="entry name" value="Concanavalin A-like lectins/glucanases"/>
    <property type="match status" value="1"/>
</dbReference>
<proteinExistence type="inferred from homology"/>
<keyword evidence="4 5" id="KW-0326">Glycosidase</keyword>
<dbReference type="InterPro" id="IPR051214">
    <property type="entry name" value="GH32_Enzymes"/>
</dbReference>
<dbReference type="CDD" id="cd18623">
    <property type="entry name" value="GH32_ScrB-like"/>
    <property type="match status" value="1"/>
</dbReference>
<keyword evidence="3 5" id="KW-0378">Hydrolase</keyword>
<reference evidence="8" key="1">
    <citation type="journal article" date="2021" name="PeerJ">
        <title>Extensive microbial diversity within the chicken gut microbiome revealed by metagenomics and culture.</title>
        <authorList>
            <person name="Gilroy R."/>
            <person name="Ravi A."/>
            <person name="Getino M."/>
            <person name="Pursley I."/>
            <person name="Horton D.L."/>
            <person name="Alikhan N.F."/>
            <person name="Baker D."/>
            <person name="Gharbi K."/>
            <person name="Hall N."/>
            <person name="Watson M."/>
            <person name="Adriaenssens E.M."/>
            <person name="Foster-Nyarko E."/>
            <person name="Jarju S."/>
            <person name="Secka A."/>
            <person name="Antonio M."/>
            <person name="Oren A."/>
            <person name="Chaudhuri R.R."/>
            <person name="La Ragione R."/>
            <person name="Hildebrand F."/>
            <person name="Pallen M.J."/>
        </authorList>
    </citation>
    <scope>NUCLEOTIDE SEQUENCE</scope>
    <source>
        <strain evidence="8">ChiBcec21-2208</strain>
    </source>
</reference>
<name>A0A921IIL5_9FIRM</name>
<reference evidence="8" key="2">
    <citation type="submission" date="2021-09" db="EMBL/GenBank/DDBJ databases">
        <authorList>
            <person name="Gilroy R."/>
        </authorList>
    </citation>
    <scope>NUCLEOTIDE SEQUENCE</scope>
    <source>
        <strain evidence="8">ChiBcec21-2208</strain>
    </source>
</reference>
<dbReference type="AlphaFoldDB" id="A0A921IIL5"/>
<dbReference type="EC" id="3.2.1.26" evidence="2"/>
<dbReference type="SUPFAM" id="SSF75005">
    <property type="entry name" value="Arabinanase/levansucrase/invertase"/>
    <property type="match status" value="1"/>
</dbReference>
<dbReference type="InterPro" id="IPR013148">
    <property type="entry name" value="Glyco_hydro_32_N"/>
</dbReference>
<dbReference type="PANTHER" id="PTHR43101">
    <property type="entry name" value="BETA-FRUCTOSIDASE"/>
    <property type="match status" value="1"/>
</dbReference>
<evidence type="ECO:0000256" key="2">
    <source>
        <dbReference type="ARBA" id="ARBA00012758"/>
    </source>
</evidence>
<dbReference type="InterPro" id="IPR013189">
    <property type="entry name" value="Glyco_hydro_32_C"/>
</dbReference>
<dbReference type="GO" id="GO:0004564">
    <property type="term" value="F:beta-fructofuranosidase activity"/>
    <property type="evidence" value="ECO:0007669"/>
    <property type="project" value="UniProtKB-EC"/>
</dbReference>
<sequence length="483" mass="54357">MEHSAYSQQVRAVYDAMAAAPADSWRPAYHLTPLSGTLGDPNGLCQWGDTFHIFYVTSPLACRTKERTPCVWGHYTTRDFVHYRRQPVALWPDDRRDRDGVYSGSALLRDGKLYLYYTGNVRHHGDFDYIHAGREQNVLRAESTDGVHFTGKTLLMTNEDFPAWVTQHVRDPQWVQQNGKLYMLLGARTQEDEGCALVYESEDGTRFRHVNTLRTEQPFGFMWECPDYAVVDGQPLLIACPQGIPHETYRFANPHQCGCFPVDGPLSGQTTLGDFISFDYGFDYYAARTLKADDGRVLLFGWMGMSEADYGCNPCARNGWDQALSLPRELHWVNGALRQIPLRELQALRSAPHTAEGARGFTAHSRRCELVLHVKPDTDLTLRLLEDARLCYRAGEGVLTLDAGTVCGAGRTVRRMKLPRLQTLDLYLDGSTLEVFVNEGEAVLTTRLFGRDDTVAAEPFAGTLEFYTMNAFVLEDADADPVS</sequence>
<protein>
    <recommendedName>
        <fullName evidence="2">beta-fructofuranosidase</fullName>
        <ecNumber evidence="2">3.2.1.26</ecNumber>
    </recommendedName>
</protein>
<feature type="domain" description="Glycosyl hydrolase family 32 N-terminal" evidence="6">
    <location>
        <begin position="30"/>
        <end position="341"/>
    </location>
</feature>
<dbReference type="GO" id="GO:0005975">
    <property type="term" value="P:carbohydrate metabolic process"/>
    <property type="evidence" value="ECO:0007669"/>
    <property type="project" value="InterPro"/>
</dbReference>
<dbReference type="Pfam" id="PF08244">
    <property type="entry name" value="Glyco_hydro_32C"/>
    <property type="match status" value="1"/>
</dbReference>
<dbReference type="InterPro" id="IPR023296">
    <property type="entry name" value="Glyco_hydro_beta-prop_sf"/>
</dbReference>
<accession>A0A921IIL5</accession>
<evidence type="ECO:0000256" key="1">
    <source>
        <dbReference type="ARBA" id="ARBA00009902"/>
    </source>
</evidence>
<comment type="similarity">
    <text evidence="1 5">Belongs to the glycosyl hydrolase 32 family.</text>
</comment>
<evidence type="ECO:0000256" key="3">
    <source>
        <dbReference type="ARBA" id="ARBA00022801"/>
    </source>
</evidence>
<dbReference type="SMART" id="SM00640">
    <property type="entry name" value="Glyco_32"/>
    <property type="match status" value="1"/>
</dbReference>
<dbReference type="Gene3D" id="2.60.120.560">
    <property type="entry name" value="Exo-inulinase, domain 1"/>
    <property type="match status" value="1"/>
</dbReference>
<dbReference type="Proteomes" id="UP000782880">
    <property type="component" value="Unassembled WGS sequence"/>
</dbReference>
<evidence type="ECO:0000313" key="9">
    <source>
        <dbReference type="Proteomes" id="UP000782880"/>
    </source>
</evidence>